<dbReference type="InterPro" id="IPR009057">
    <property type="entry name" value="Homeodomain-like_sf"/>
</dbReference>
<dbReference type="OrthoDB" id="182414at2"/>
<organism evidence="5 6">
    <name type="scientific">Rariglobus hedericola</name>
    <dbReference type="NCBI Taxonomy" id="2597822"/>
    <lineage>
        <taxon>Bacteria</taxon>
        <taxon>Pseudomonadati</taxon>
        <taxon>Verrucomicrobiota</taxon>
        <taxon>Opitutia</taxon>
        <taxon>Opitutales</taxon>
        <taxon>Opitutaceae</taxon>
        <taxon>Rariglobus</taxon>
    </lineage>
</organism>
<evidence type="ECO:0000256" key="3">
    <source>
        <dbReference type="ARBA" id="ARBA00023163"/>
    </source>
</evidence>
<dbReference type="InterPro" id="IPR014710">
    <property type="entry name" value="RmlC-like_jellyroll"/>
</dbReference>
<proteinExistence type="predicted"/>
<evidence type="ECO:0000256" key="1">
    <source>
        <dbReference type="ARBA" id="ARBA00023015"/>
    </source>
</evidence>
<dbReference type="Gene3D" id="1.10.10.60">
    <property type="entry name" value="Homeodomain-like"/>
    <property type="match status" value="1"/>
</dbReference>
<dbReference type="InterPro" id="IPR003313">
    <property type="entry name" value="AraC-bd"/>
</dbReference>
<evidence type="ECO:0000313" key="6">
    <source>
        <dbReference type="Proteomes" id="UP000315648"/>
    </source>
</evidence>
<dbReference type="AlphaFoldDB" id="A0A556QP65"/>
<keyword evidence="1" id="KW-0805">Transcription regulation</keyword>
<evidence type="ECO:0000256" key="2">
    <source>
        <dbReference type="ARBA" id="ARBA00023125"/>
    </source>
</evidence>
<keyword evidence="3" id="KW-0804">Transcription</keyword>
<dbReference type="PANTHER" id="PTHR43280:SF2">
    <property type="entry name" value="HTH-TYPE TRANSCRIPTIONAL REGULATOR EXSA"/>
    <property type="match status" value="1"/>
</dbReference>
<dbReference type="RefSeq" id="WP_144228775.1">
    <property type="nucleotide sequence ID" value="NZ_CBCRVV010000021.1"/>
</dbReference>
<reference evidence="5 6" key="1">
    <citation type="submission" date="2019-07" db="EMBL/GenBank/DDBJ databases">
        <title>Description of 53C-WASEF.</title>
        <authorList>
            <person name="Pitt A."/>
            <person name="Hahn M.W."/>
        </authorList>
    </citation>
    <scope>NUCLEOTIDE SEQUENCE [LARGE SCALE GENOMIC DNA]</scope>
    <source>
        <strain evidence="5 6">53C-WASEF</strain>
    </source>
</reference>
<comment type="caution">
    <text evidence="5">The sequence shown here is derived from an EMBL/GenBank/DDBJ whole genome shotgun (WGS) entry which is preliminary data.</text>
</comment>
<dbReference type="PROSITE" id="PS01124">
    <property type="entry name" value="HTH_ARAC_FAMILY_2"/>
    <property type="match status" value="1"/>
</dbReference>
<sequence length="282" mass="32038">MLKKQRYHRVHTGHRRMAVQPVFADFHRLEMNASQEYPRHRHANYEAILVERGPYLCELNGRELQLEAGEVLIIKPGDWHADHLRAGQRHFVLHFTLEAAEGRRAPDLFTAGARAEDQVARGDFKRDARLLHEIQVEAEAGADYAAAVQDGLLAALFWRWTRGLPERGLSGPWRALPADEARRQEIAELLGRHVTKNPTVAELAQALAISPRQFSTQCRMLLGTSPAKLLLELKLREAEAMLRYQGRRVSEVSEALGFANPFHFSRVCRRAWGHAPSAVKTR</sequence>
<keyword evidence="6" id="KW-1185">Reference proteome</keyword>
<dbReference type="GO" id="GO:0043565">
    <property type="term" value="F:sequence-specific DNA binding"/>
    <property type="evidence" value="ECO:0007669"/>
    <property type="project" value="InterPro"/>
</dbReference>
<gene>
    <name evidence="5" type="ORF">FPL22_03805</name>
</gene>
<accession>A0A556QP65</accession>
<keyword evidence="2" id="KW-0238">DNA-binding</keyword>
<dbReference type="Pfam" id="PF02311">
    <property type="entry name" value="AraC_binding"/>
    <property type="match status" value="1"/>
</dbReference>
<dbReference type="PANTHER" id="PTHR43280">
    <property type="entry name" value="ARAC-FAMILY TRANSCRIPTIONAL REGULATOR"/>
    <property type="match status" value="1"/>
</dbReference>
<dbReference type="InterPro" id="IPR037923">
    <property type="entry name" value="HTH-like"/>
</dbReference>
<dbReference type="Proteomes" id="UP000315648">
    <property type="component" value="Unassembled WGS sequence"/>
</dbReference>
<dbReference type="SUPFAM" id="SSF46689">
    <property type="entry name" value="Homeodomain-like"/>
    <property type="match status" value="1"/>
</dbReference>
<protein>
    <submittedName>
        <fullName evidence="5">AraC family transcriptional regulator</fullName>
    </submittedName>
</protein>
<evidence type="ECO:0000313" key="5">
    <source>
        <dbReference type="EMBL" id="TSJ78434.1"/>
    </source>
</evidence>
<dbReference type="SMART" id="SM00342">
    <property type="entry name" value="HTH_ARAC"/>
    <property type="match status" value="1"/>
</dbReference>
<evidence type="ECO:0000259" key="4">
    <source>
        <dbReference type="PROSITE" id="PS01124"/>
    </source>
</evidence>
<dbReference type="SUPFAM" id="SSF51215">
    <property type="entry name" value="Regulatory protein AraC"/>
    <property type="match status" value="1"/>
</dbReference>
<dbReference type="GO" id="GO:0003700">
    <property type="term" value="F:DNA-binding transcription factor activity"/>
    <property type="evidence" value="ECO:0007669"/>
    <property type="project" value="InterPro"/>
</dbReference>
<dbReference type="InterPro" id="IPR018060">
    <property type="entry name" value="HTH_AraC"/>
</dbReference>
<dbReference type="Gene3D" id="2.60.120.10">
    <property type="entry name" value="Jelly Rolls"/>
    <property type="match status" value="1"/>
</dbReference>
<dbReference type="EMBL" id="VMBG01000001">
    <property type="protein sequence ID" value="TSJ78434.1"/>
    <property type="molecule type" value="Genomic_DNA"/>
</dbReference>
<feature type="domain" description="HTH araC/xylS-type" evidence="4">
    <location>
        <begin position="184"/>
        <end position="282"/>
    </location>
</feature>
<dbReference type="Pfam" id="PF12833">
    <property type="entry name" value="HTH_18"/>
    <property type="match status" value="1"/>
</dbReference>
<name>A0A556QP65_9BACT</name>